<evidence type="ECO:0000313" key="3">
    <source>
        <dbReference type="RefSeq" id="XP_009794871.1"/>
    </source>
</evidence>
<dbReference type="Gene3D" id="3.30.420.10">
    <property type="entry name" value="Ribonuclease H-like superfamily/Ribonuclease H"/>
    <property type="match status" value="1"/>
</dbReference>
<dbReference type="InterPro" id="IPR040676">
    <property type="entry name" value="DUF5641"/>
</dbReference>
<evidence type="ECO:0000259" key="1">
    <source>
        <dbReference type="PROSITE" id="PS50994"/>
    </source>
</evidence>
<dbReference type="GO" id="GO:0015074">
    <property type="term" value="P:DNA integration"/>
    <property type="evidence" value="ECO:0007669"/>
    <property type="project" value="InterPro"/>
</dbReference>
<reference evidence="2" key="1">
    <citation type="journal article" date="2013" name="Genome Biol.">
        <title>Reference genomes and transcriptomes of Nicotiana sylvestris and Nicotiana tomentosiformis.</title>
        <authorList>
            <person name="Sierro N."/>
            <person name="Battey J.N."/>
            <person name="Ouadi S."/>
            <person name="Bovet L."/>
            <person name="Goepfert S."/>
            <person name="Bakaher N."/>
            <person name="Peitsch M.C."/>
            <person name="Ivanov N.V."/>
        </authorList>
    </citation>
    <scope>NUCLEOTIDE SEQUENCE [LARGE SCALE GENOMIC DNA]</scope>
</reference>
<dbReference type="Proteomes" id="UP000189701">
    <property type="component" value="Unplaced"/>
</dbReference>
<dbReference type="Pfam" id="PF17921">
    <property type="entry name" value="Integrase_H2C2"/>
    <property type="match status" value="1"/>
</dbReference>
<dbReference type="Pfam" id="PF18701">
    <property type="entry name" value="DUF5641"/>
    <property type="match status" value="1"/>
</dbReference>
<dbReference type="PROSITE" id="PS50994">
    <property type="entry name" value="INTEGRASE"/>
    <property type="match status" value="1"/>
</dbReference>
<protein>
    <submittedName>
        <fullName evidence="3">Uncharacterized protein LOC104241631</fullName>
    </submittedName>
</protein>
<dbReference type="AlphaFoldDB" id="A0A1U7XZ01"/>
<dbReference type="InterPro" id="IPR041588">
    <property type="entry name" value="Integrase_H2C2"/>
</dbReference>
<dbReference type="InterPro" id="IPR001584">
    <property type="entry name" value="Integrase_cat-core"/>
</dbReference>
<dbReference type="eggNOG" id="KOG0017">
    <property type="taxonomic scope" value="Eukaryota"/>
</dbReference>
<dbReference type="InterPro" id="IPR012337">
    <property type="entry name" value="RNaseH-like_sf"/>
</dbReference>
<dbReference type="GO" id="GO:0003676">
    <property type="term" value="F:nucleic acid binding"/>
    <property type="evidence" value="ECO:0007669"/>
    <property type="project" value="InterPro"/>
</dbReference>
<sequence>MWSDSTVVLGWINSKASNYHTFVANRISDIQQITSTEQWKHVRSEENPADLISRGLTPKGLINNQFWFYGPRFLHGSETMWPPQHSHLTCALELRQRAEVSVTAVQIKESLSLFNTIKYNNSLRRLQRIMAYVLRFISATQQSTVRAKETGKTKRSVHTRANVLLPTATEMDEALKTLVKISQEEHFAEEMKTLHHEKCIKNDSHISSLTPFIDNNGILRVGGRLQASLLSYDAKHPMLLPYHHSLTKLIFETLHKEHLHVGAQTLLAIVRQRFWPLKGKNIARATIQGCLTCTKAKPRLYEQLMGTLPKDRVQPSRPFINAGVDFFGPVWVHFKLRGKRPLKSYVAVFCCFATKAVHLELVSDLTTDAFLGALRRFMSRRGHCNKVYCDNATNFVGAKNQLCELNIALFQDNAQQKIQNECSKKNIQFSFIPPRAPHFGGLWEAAVKSAKHLLQSTIAAANLTHEEMETLIVEAEAIMNSRPLTPMSSDPNDLTALTPGHFLIGEPLTATPDPHALDNNLKPLARWKLVTHLKSEFWKRWTSEYLHSLQHRYKWKKEMHDIQPDTMVLIKEDNLPSFKWSIGRIQNVIKGDDGLVR</sequence>
<organism evidence="2 3">
    <name type="scientific">Nicotiana sylvestris</name>
    <name type="common">Wood tobacco</name>
    <name type="synonym">South American tobacco</name>
    <dbReference type="NCBI Taxonomy" id="4096"/>
    <lineage>
        <taxon>Eukaryota</taxon>
        <taxon>Viridiplantae</taxon>
        <taxon>Streptophyta</taxon>
        <taxon>Embryophyta</taxon>
        <taxon>Tracheophyta</taxon>
        <taxon>Spermatophyta</taxon>
        <taxon>Magnoliopsida</taxon>
        <taxon>eudicotyledons</taxon>
        <taxon>Gunneridae</taxon>
        <taxon>Pentapetalae</taxon>
        <taxon>asterids</taxon>
        <taxon>lamiids</taxon>
        <taxon>Solanales</taxon>
        <taxon>Solanaceae</taxon>
        <taxon>Nicotianoideae</taxon>
        <taxon>Nicotianeae</taxon>
        <taxon>Nicotiana</taxon>
    </lineage>
</organism>
<dbReference type="SUPFAM" id="SSF53098">
    <property type="entry name" value="Ribonuclease H-like"/>
    <property type="match status" value="1"/>
</dbReference>
<dbReference type="RefSeq" id="XP_009794871.1">
    <property type="nucleotide sequence ID" value="XM_009796569.1"/>
</dbReference>
<dbReference type="PANTHER" id="PTHR47331">
    <property type="entry name" value="PHD-TYPE DOMAIN-CONTAINING PROTEIN"/>
    <property type="match status" value="1"/>
</dbReference>
<keyword evidence="2" id="KW-1185">Reference proteome</keyword>
<accession>A0A1U7XZ01</accession>
<feature type="domain" description="Integrase catalytic" evidence="1">
    <location>
        <begin position="314"/>
        <end position="507"/>
    </location>
</feature>
<evidence type="ECO:0000313" key="2">
    <source>
        <dbReference type="Proteomes" id="UP000189701"/>
    </source>
</evidence>
<feature type="non-terminal residue" evidence="3">
    <location>
        <position position="597"/>
    </location>
</feature>
<name>A0A1U7XZ01_NICSY</name>
<reference evidence="3" key="2">
    <citation type="submission" date="2025-08" db="UniProtKB">
        <authorList>
            <consortium name="RefSeq"/>
        </authorList>
    </citation>
    <scope>IDENTIFICATION</scope>
    <source>
        <tissue evidence="3">Leaf</tissue>
    </source>
</reference>
<dbReference type="InterPro" id="IPR036397">
    <property type="entry name" value="RNaseH_sf"/>
</dbReference>
<proteinExistence type="predicted"/>
<gene>
    <name evidence="3" type="primary">LOC104241631</name>
</gene>